<evidence type="ECO:0000313" key="1">
    <source>
        <dbReference type="EMBL" id="MPM35512.1"/>
    </source>
</evidence>
<keyword evidence="1" id="KW-0456">Lyase</keyword>
<accession>A0A644Z3Y6</accession>
<dbReference type="Pfam" id="PF00221">
    <property type="entry name" value="Lyase_aromatic"/>
    <property type="match status" value="1"/>
</dbReference>
<dbReference type="GO" id="GO:0004397">
    <property type="term" value="F:histidine ammonia-lyase activity"/>
    <property type="evidence" value="ECO:0007669"/>
    <property type="project" value="UniProtKB-EC"/>
</dbReference>
<proteinExistence type="predicted"/>
<organism evidence="1">
    <name type="scientific">bioreactor metagenome</name>
    <dbReference type="NCBI Taxonomy" id="1076179"/>
    <lineage>
        <taxon>unclassified sequences</taxon>
        <taxon>metagenomes</taxon>
        <taxon>ecological metagenomes</taxon>
    </lineage>
</organism>
<dbReference type="InterPro" id="IPR008948">
    <property type="entry name" value="L-Aspartase-like"/>
</dbReference>
<dbReference type="EMBL" id="VSSQ01007309">
    <property type="protein sequence ID" value="MPM35512.1"/>
    <property type="molecule type" value="Genomic_DNA"/>
</dbReference>
<reference evidence="1" key="1">
    <citation type="submission" date="2019-08" db="EMBL/GenBank/DDBJ databases">
        <authorList>
            <person name="Kucharzyk K."/>
            <person name="Murdoch R.W."/>
            <person name="Higgins S."/>
            <person name="Loffler F."/>
        </authorList>
    </citation>
    <scope>NUCLEOTIDE SEQUENCE</scope>
</reference>
<dbReference type="InterPro" id="IPR001106">
    <property type="entry name" value="Aromatic_Lyase"/>
</dbReference>
<dbReference type="AlphaFoldDB" id="A0A644Z3Y6"/>
<gene>
    <name evidence="1" type="primary">hutH_18</name>
    <name evidence="1" type="ORF">SDC9_82105</name>
</gene>
<dbReference type="EC" id="4.3.1.3" evidence="1"/>
<comment type="caution">
    <text evidence="1">The sequence shown here is derived from an EMBL/GenBank/DDBJ whole genome shotgun (WGS) entry which is preliminary data.</text>
</comment>
<name>A0A644Z3Y6_9ZZZZ</name>
<dbReference type="SUPFAM" id="SSF48557">
    <property type="entry name" value="L-aspartase-like"/>
    <property type="match status" value="1"/>
</dbReference>
<dbReference type="PANTHER" id="PTHR10362">
    <property type="entry name" value="HISTIDINE AMMONIA-LYASE"/>
    <property type="match status" value="1"/>
</dbReference>
<protein>
    <submittedName>
        <fullName evidence="1">Histidine ammonia-lyase</fullName>
        <ecNumber evidence="1">4.3.1.3</ecNumber>
    </submittedName>
</protein>
<dbReference type="Gene3D" id="1.20.200.10">
    <property type="entry name" value="Fumarase/aspartase (Central domain)"/>
    <property type="match status" value="1"/>
</dbReference>
<sequence length="258" mass="28394">MRKLLADSEILDNCQKDRVQDAYALRCIPQLHGAIRDALEYVRAKAEIELNAVTDNPLLFLDDEAVISGGNFHGEPMAIPFDTLGIACSEIANASERRTERMVNAALSNGLTPFLTTKPGVNSGFMIVQYSAASMVSENKVLAHPASVDSIPSSANQEDIVSMGTTAARKAGWIVQNTLSVLADELLTACQAIDIRRSLNTHGQGMAPVHEAMYKHVREKVAFYEIDREIWQDIAEVEKMVRSGDLLDIVKKHIPDFE</sequence>